<dbReference type="Gene3D" id="3.40.50.850">
    <property type="entry name" value="Isochorismatase-like"/>
    <property type="match status" value="1"/>
</dbReference>
<dbReference type="Proteomes" id="UP000482634">
    <property type="component" value="Unassembled WGS sequence"/>
</dbReference>
<keyword evidence="6" id="KW-1185">Reference proteome</keyword>
<name>A0A6B3NKL8_9PSED</name>
<dbReference type="GO" id="GO:0016787">
    <property type="term" value="F:hydrolase activity"/>
    <property type="evidence" value="ECO:0007669"/>
    <property type="project" value="UniProtKB-KW"/>
</dbReference>
<dbReference type="Proteomes" id="UP000480410">
    <property type="component" value="Unassembled WGS sequence"/>
</dbReference>
<evidence type="ECO:0000313" key="6">
    <source>
        <dbReference type="Proteomes" id="UP000482634"/>
    </source>
</evidence>
<evidence type="ECO:0000256" key="1">
    <source>
        <dbReference type="ARBA" id="ARBA00022801"/>
    </source>
</evidence>
<evidence type="ECO:0000313" key="4">
    <source>
        <dbReference type="EMBL" id="NER63785.1"/>
    </source>
</evidence>
<dbReference type="InterPro" id="IPR000868">
    <property type="entry name" value="Isochorismatase-like_dom"/>
</dbReference>
<dbReference type="PANTHER" id="PTHR43540">
    <property type="entry name" value="PEROXYUREIDOACRYLATE/UREIDOACRYLATE AMIDOHYDROLASE-RELATED"/>
    <property type="match status" value="1"/>
</dbReference>
<dbReference type="AlphaFoldDB" id="A0A6B3NKL8"/>
<sequence>MQLQRALLVLDMQVGLFQGAEQPWQGQQVLANINRLIEAARGAQVPIFAARHTGPGGSPIAAGSPAWQLLPELGVDPCRDRVFDKSRPSAFFNTDLHHWLQQAAVDELLIVGMKTQYCIDTNCRVAAEFGFKPLLVSDAHTCMDTPQLTAEAIIAHHNATLGGAFATLCATEAVQFALAQR</sequence>
<reference evidence="5 6" key="1">
    <citation type="submission" date="2020-02" db="EMBL/GenBank/DDBJ databases">
        <title>Broccoli isolated Pseudomonas sp.</title>
        <authorList>
            <person name="Fujikawa T."/>
            <person name="Sawada H."/>
        </authorList>
    </citation>
    <scope>NUCLEOTIDE SEQUENCE [LARGE SCALE GENOMIC DNA]</scope>
    <source>
        <strain evidence="4 6">MAFF212427</strain>
        <strain evidence="3 5">MAFF212428</strain>
    </source>
</reference>
<protein>
    <submittedName>
        <fullName evidence="4">Cysteine hydrolase</fullName>
    </submittedName>
</protein>
<gene>
    <name evidence="3" type="ORF">G3435_06635</name>
    <name evidence="4" type="ORF">G3436_07600</name>
</gene>
<keyword evidence="1 4" id="KW-0378">Hydrolase</keyword>
<comment type="caution">
    <text evidence="4">The sequence shown here is derived from an EMBL/GenBank/DDBJ whole genome shotgun (WGS) entry which is preliminary data.</text>
</comment>
<evidence type="ECO:0000313" key="3">
    <source>
        <dbReference type="EMBL" id="NER59751.1"/>
    </source>
</evidence>
<dbReference type="CDD" id="cd01014">
    <property type="entry name" value="nicotinamidase_related"/>
    <property type="match status" value="1"/>
</dbReference>
<dbReference type="Pfam" id="PF00857">
    <property type="entry name" value="Isochorismatase"/>
    <property type="match status" value="1"/>
</dbReference>
<dbReference type="InterPro" id="IPR050272">
    <property type="entry name" value="Isochorismatase-like_hydrls"/>
</dbReference>
<organism evidence="4 6">
    <name type="scientific">Pseudomonas brassicae</name>
    <dbReference type="NCBI Taxonomy" id="2708063"/>
    <lineage>
        <taxon>Bacteria</taxon>
        <taxon>Pseudomonadati</taxon>
        <taxon>Pseudomonadota</taxon>
        <taxon>Gammaproteobacteria</taxon>
        <taxon>Pseudomonadales</taxon>
        <taxon>Pseudomonadaceae</taxon>
        <taxon>Pseudomonas</taxon>
    </lineage>
</organism>
<dbReference type="InterPro" id="IPR036380">
    <property type="entry name" value="Isochorismatase-like_sf"/>
</dbReference>
<dbReference type="EMBL" id="JAAHBU010000091">
    <property type="protein sequence ID" value="NER63785.1"/>
    <property type="molecule type" value="Genomic_DNA"/>
</dbReference>
<feature type="domain" description="Isochorismatase-like" evidence="2">
    <location>
        <begin position="6"/>
        <end position="145"/>
    </location>
</feature>
<dbReference type="PANTHER" id="PTHR43540:SF14">
    <property type="entry name" value="ISOCHORISMATASE"/>
    <property type="match status" value="1"/>
</dbReference>
<proteinExistence type="predicted"/>
<accession>A0A6M0CQD7</accession>
<accession>A0A6B3NKL8</accession>
<evidence type="ECO:0000313" key="5">
    <source>
        <dbReference type="Proteomes" id="UP000480410"/>
    </source>
</evidence>
<dbReference type="SUPFAM" id="SSF52499">
    <property type="entry name" value="Isochorismatase-like hydrolases"/>
    <property type="match status" value="1"/>
</dbReference>
<dbReference type="EMBL" id="JAAHBV010000119">
    <property type="protein sequence ID" value="NER59751.1"/>
    <property type="molecule type" value="Genomic_DNA"/>
</dbReference>
<evidence type="ECO:0000259" key="2">
    <source>
        <dbReference type="Pfam" id="PF00857"/>
    </source>
</evidence>